<dbReference type="Pfam" id="PF00013">
    <property type="entry name" value="KH_1"/>
    <property type="match status" value="1"/>
</dbReference>
<dbReference type="Pfam" id="PF22891">
    <property type="entry name" value="KH_PNO1_2nd"/>
    <property type="match status" value="1"/>
</dbReference>
<evidence type="ECO:0000256" key="2">
    <source>
        <dbReference type="PROSITE-ProRule" id="PRU00117"/>
    </source>
</evidence>
<evidence type="ECO:0000259" key="3">
    <source>
        <dbReference type="SMART" id="SM00322"/>
    </source>
</evidence>
<dbReference type="PANTHER" id="PTHR12826">
    <property type="entry name" value="RIBONUCLEASE Y"/>
    <property type="match status" value="1"/>
</dbReference>
<dbReference type="InterPro" id="IPR004088">
    <property type="entry name" value="KH_dom_type_1"/>
</dbReference>
<dbReference type="EMBL" id="DSCQ01000040">
    <property type="protein sequence ID" value="HET21145.1"/>
    <property type="molecule type" value="Genomic_DNA"/>
</dbReference>
<dbReference type="NCBIfam" id="TIGR03665">
    <property type="entry name" value="arCOG04150"/>
    <property type="match status" value="1"/>
</dbReference>
<dbReference type="InterPro" id="IPR004087">
    <property type="entry name" value="KH_dom"/>
</dbReference>
<proteinExistence type="predicted"/>
<dbReference type="SUPFAM" id="SSF54791">
    <property type="entry name" value="Eukaryotic type KH-domain (KH-domain type I)"/>
    <property type="match status" value="2"/>
</dbReference>
<feature type="domain" description="K Homology" evidence="3">
    <location>
        <begin position="79"/>
        <end position="153"/>
    </location>
</feature>
<dbReference type="SMART" id="SM00322">
    <property type="entry name" value="KH"/>
    <property type="match status" value="2"/>
</dbReference>
<evidence type="ECO:0000256" key="1">
    <source>
        <dbReference type="ARBA" id="ARBA00022884"/>
    </source>
</evidence>
<dbReference type="AlphaFoldDB" id="A0A7C2S685"/>
<dbReference type="GO" id="GO:0003723">
    <property type="term" value="F:RNA binding"/>
    <property type="evidence" value="ECO:0007669"/>
    <property type="project" value="UniProtKB-UniRule"/>
</dbReference>
<reference evidence="4" key="1">
    <citation type="journal article" date="2020" name="mSystems">
        <title>Genome- and Community-Level Interaction Insights into Carbon Utilization and Element Cycling Functions of Hydrothermarchaeota in Hydrothermal Sediment.</title>
        <authorList>
            <person name="Zhou Z."/>
            <person name="Liu Y."/>
            <person name="Xu W."/>
            <person name="Pan J."/>
            <person name="Luo Z.H."/>
            <person name="Li M."/>
        </authorList>
    </citation>
    <scope>NUCLEOTIDE SEQUENCE [LARGE SCALE GENOMIC DNA]</scope>
    <source>
        <strain evidence="4">SpSt-12</strain>
        <strain evidence="5">SpSt-87</strain>
    </source>
</reference>
<dbReference type="InterPro" id="IPR036612">
    <property type="entry name" value="KH_dom_type_1_sf"/>
</dbReference>
<accession>A0A7C2S685</accession>
<dbReference type="InterPro" id="IPR055211">
    <property type="entry name" value="KH_PNO1_2nd"/>
</dbReference>
<dbReference type="InterPro" id="IPR019964">
    <property type="entry name" value="KH_domain_protein_archaea"/>
</dbReference>
<protein>
    <submittedName>
        <fullName evidence="4">RNA-processing protein</fullName>
    </submittedName>
</protein>
<organism evidence="4">
    <name type="scientific">Archaeoglobus fulgidus</name>
    <dbReference type="NCBI Taxonomy" id="2234"/>
    <lineage>
        <taxon>Archaea</taxon>
        <taxon>Methanobacteriati</taxon>
        <taxon>Methanobacteriota</taxon>
        <taxon>Archaeoglobi</taxon>
        <taxon>Archaeoglobales</taxon>
        <taxon>Archaeoglobaceae</taxon>
        <taxon>Archaeoglobus</taxon>
    </lineage>
</organism>
<keyword evidence="1 2" id="KW-0694">RNA-binding</keyword>
<dbReference type="PANTHER" id="PTHR12826:SF13">
    <property type="entry name" value="RNA-BINDING PROTEIN PNO1"/>
    <property type="match status" value="1"/>
</dbReference>
<gene>
    <name evidence="4" type="ORF">ENN70_03415</name>
    <name evidence="5" type="ORF">ENW66_08990</name>
</gene>
<comment type="caution">
    <text evidence="4">The sequence shown here is derived from an EMBL/GenBank/DDBJ whole genome shotgun (WGS) entry which is preliminary data.</text>
</comment>
<dbReference type="NCBIfam" id="NF010334">
    <property type="entry name" value="PRK13763.2-5"/>
    <property type="match status" value="1"/>
</dbReference>
<dbReference type="Gene3D" id="3.30.1370.10">
    <property type="entry name" value="K Homology domain, type 1"/>
    <property type="match status" value="2"/>
</dbReference>
<sequence>MSEMNVVELEIPEERVGVLIGRDGEIKKLIEEKTGCRLTVMHGIVKIECDDAVEFMRAKDVVSAIAYGFSPDTALKLLYDENMVLDVINLSDYLADSALRRIKGRIIGKEGKMRKQIEDMLNVSISVSEKHVAIIGDPENVAAAREAVMMLVDGAQHSTVIKFMERKRRDLKTRSLDWL</sequence>
<dbReference type="PROSITE" id="PS50084">
    <property type="entry name" value="KH_TYPE_1"/>
    <property type="match status" value="2"/>
</dbReference>
<evidence type="ECO:0000313" key="5">
    <source>
        <dbReference type="EMBL" id="HFW33063.1"/>
    </source>
</evidence>
<dbReference type="EMBL" id="DTLB01000052">
    <property type="protein sequence ID" value="HFW33063.1"/>
    <property type="molecule type" value="Genomic_DNA"/>
</dbReference>
<evidence type="ECO:0000313" key="4">
    <source>
        <dbReference type="EMBL" id="HET21145.1"/>
    </source>
</evidence>
<feature type="domain" description="K Homology" evidence="3">
    <location>
        <begin position="3"/>
        <end position="66"/>
    </location>
</feature>
<name>A0A7C2S685_ARCFL</name>